<reference evidence="2 3" key="1">
    <citation type="submission" date="2011-01" db="EMBL/GenBank/DDBJ databases">
        <authorList>
            <person name="Weinstock G."/>
            <person name="Sodergren E."/>
            <person name="Clifton S."/>
            <person name="Fulton L."/>
            <person name="Fulton B."/>
            <person name="Courtney L."/>
            <person name="Fronick C."/>
            <person name="Harrison M."/>
            <person name="Strong C."/>
            <person name="Farmer C."/>
            <person name="Delahaunty K."/>
            <person name="Markovic C."/>
            <person name="Hall O."/>
            <person name="Minx P."/>
            <person name="Tomlinson C."/>
            <person name="Mitreva M."/>
            <person name="Hou S."/>
            <person name="Chen J."/>
            <person name="Wollam A."/>
            <person name="Pepin K.H."/>
            <person name="Johnson M."/>
            <person name="Bhonagiri V."/>
            <person name="Zhang X."/>
            <person name="Suruliraj S."/>
            <person name="Warren W."/>
            <person name="Chinwalla A."/>
            <person name="Mardis E.R."/>
            <person name="Wilson R.K."/>
        </authorList>
    </citation>
    <scope>NUCLEOTIDE SEQUENCE [LARGE SCALE GENOMIC DNA]</scope>
    <source>
        <strain evidence="3">DSM 22608 / JCM 16073 / KCTC 15190 / YIT 12066</strain>
    </source>
</reference>
<dbReference type="STRING" id="762983.HMPREF9444_01721"/>
<dbReference type="PANTHER" id="PTHR42924:SF3">
    <property type="entry name" value="POLYMERASE_HISTIDINOL PHOSPHATASE N-TERMINAL DOMAIN-CONTAINING PROTEIN"/>
    <property type="match status" value="1"/>
</dbReference>
<comment type="caution">
    <text evidence="2">The sequence shown here is derived from an EMBL/GenBank/DDBJ whole genome shotgun (WGS) entry which is preliminary data.</text>
</comment>
<organism evidence="2 3">
    <name type="scientific">Succinatimonas hippei (strain DSM 22608 / JCM 16073 / KCTC 15190 / YIT 12066)</name>
    <dbReference type="NCBI Taxonomy" id="762983"/>
    <lineage>
        <taxon>Bacteria</taxon>
        <taxon>Pseudomonadati</taxon>
        <taxon>Pseudomonadota</taxon>
        <taxon>Gammaproteobacteria</taxon>
        <taxon>Aeromonadales</taxon>
        <taxon>Succinivibrionaceae</taxon>
        <taxon>Succinatimonas</taxon>
    </lineage>
</organism>
<dbReference type="Pfam" id="PF02811">
    <property type="entry name" value="PHP"/>
    <property type="match status" value="1"/>
</dbReference>
<dbReference type="SMART" id="SM00481">
    <property type="entry name" value="POLIIIAc"/>
    <property type="match status" value="1"/>
</dbReference>
<dbReference type="InterPro" id="IPR052018">
    <property type="entry name" value="PHP_domain"/>
</dbReference>
<keyword evidence="3" id="KW-1185">Reference proteome</keyword>
<proteinExistence type="predicted"/>
<dbReference type="SUPFAM" id="SSF89550">
    <property type="entry name" value="PHP domain-like"/>
    <property type="match status" value="1"/>
</dbReference>
<dbReference type="CDD" id="cd07438">
    <property type="entry name" value="PHP_HisPPase_AMP"/>
    <property type="match status" value="1"/>
</dbReference>
<accession>E8LLU8</accession>
<name>E8LLU8_SUCHY</name>
<dbReference type="Proteomes" id="UP000018458">
    <property type="component" value="Unassembled WGS sequence"/>
</dbReference>
<dbReference type="InterPro" id="IPR004013">
    <property type="entry name" value="PHP_dom"/>
</dbReference>
<dbReference type="Gene3D" id="3.20.20.140">
    <property type="entry name" value="Metal-dependent hydrolases"/>
    <property type="match status" value="1"/>
</dbReference>
<feature type="domain" description="Polymerase/histidinol phosphatase N-terminal" evidence="1">
    <location>
        <begin position="4"/>
        <end position="68"/>
    </location>
</feature>
<sequence>MSFIDLHCHTNASDGALSPEGVVDRAVNYKLTHLAITDHDTVNGIKAAQAAACGRICVIPGIEISTTWQHQQIHIVGLFINPECSYMLNLVKEQNGKRIERAEKIGYKLSRIGFPNAYERTKAMAGDGAIITRGNYARFLVSVGGASSTDDAFNAFLKKGKRAYVCTEWMEIGTAVEAIKQSGGVAVLAHPRRYDLTNTKLRKLIEEFKDCGGIALEVSSCQQGLNDRDYLASLCRQYDMLGSVGSDFHSEGPYRDIGRNIDLPEGITPVWTCSEAKAYAF</sequence>
<dbReference type="HOGENOM" id="CLU_067347_0_0_6"/>
<evidence type="ECO:0000259" key="1">
    <source>
        <dbReference type="SMART" id="SM00481"/>
    </source>
</evidence>
<dbReference type="AlphaFoldDB" id="E8LLU8"/>
<dbReference type="PANTHER" id="PTHR42924">
    <property type="entry name" value="EXONUCLEASE"/>
    <property type="match status" value="1"/>
</dbReference>
<dbReference type="InterPro" id="IPR016195">
    <property type="entry name" value="Pol/histidinol_Pase-like"/>
</dbReference>
<dbReference type="RefSeq" id="WP_009143886.1">
    <property type="nucleotide sequence ID" value="NZ_GL831047.1"/>
</dbReference>
<dbReference type="GO" id="GO:0004534">
    <property type="term" value="F:5'-3' RNA exonuclease activity"/>
    <property type="evidence" value="ECO:0007669"/>
    <property type="project" value="TreeGrafter"/>
</dbReference>
<dbReference type="InterPro" id="IPR003141">
    <property type="entry name" value="Pol/His_phosphatase_N"/>
</dbReference>
<dbReference type="Gene3D" id="1.10.150.650">
    <property type="match status" value="1"/>
</dbReference>
<keyword evidence="2" id="KW-0378">Hydrolase</keyword>
<dbReference type="eggNOG" id="COG0613">
    <property type="taxonomic scope" value="Bacteria"/>
</dbReference>
<evidence type="ECO:0000313" key="2">
    <source>
        <dbReference type="EMBL" id="EFY06496.1"/>
    </source>
</evidence>
<dbReference type="OrthoDB" id="9804333at2"/>
<dbReference type="EMBL" id="AEVO01000116">
    <property type="protein sequence ID" value="EFY06496.1"/>
    <property type="molecule type" value="Genomic_DNA"/>
</dbReference>
<gene>
    <name evidence="2" type="ORF">HMPREF9444_01721</name>
</gene>
<evidence type="ECO:0000313" key="3">
    <source>
        <dbReference type="Proteomes" id="UP000018458"/>
    </source>
</evidence>
<dbReference type="EC" id="3.1.3.-" evidence="2"/>
<dbReference type="GO" id="GO:0035312">
    <property type="term" value="F:5'-3' DNA exonuclease activity"/>
    <property type="evidence" value="ECO:0007669"/>
    <property type="project" value="TreeGrafter"/>
</dbReference>
<protein>
    <submittedName>
        <fullName evidence="2">PHP domain protein</fullName>
        <ecNumber evidence="2">3.1.3.-</ecNumber>
    </submittedName>
</protein>